<feature type="coiled-coil region" evidence="1">
    <location>
        <begin position="213"/>
        <end position="277"/>
    </location>
</feature>
<dbReference type="EMBL" id="CAXDID020000049">
    <property type="protein sequence ID" value="CAL6004699.1"/>
    <property type="molecule type" value="Genomic_DNA"/>
</dbReference>
<sequence length="538" mass="64052">MSISTINSQYLSQDNKLPNLFDAKNKQNNSAQQSKKLQLLQQYKSKQKNVKAEKMRLEKEAERKEQDLIGKLYQKYDSNIQQKVSVVSSNIIEQEKLLRSQRQALQSTFQEDIQQPEQSAEQIQESNSTYDSTVLKDLQDKQLEKFLLDEKIQLEQAQQELYSKQQQKLKLLNAEQDKIDLLQYNHYQLQKQAEQQKLTQLELFKQQKQFLDLQKMKEKQIEVQKQTDELNNSIKAQENELKNYQFHSQRKFVLRELDKERLKMEEVKNKTQKANQIQIQQQIESNVKLLNESEPKKEIIKEYTEINPMQIQPREQYKTFLKIPEQKIIELKELQIQDPDNRLQTRQYTEILQIEALNTNLESTLQSQEQVEEYIQQLNATQQQIIQYLENIIQEQKELHSPAIQQIQLILQLETQIITCTKYCKCIGDIQFVSEFINRFRNDITLKLVDQIVDQQLIQQLIQGKVQKCKQQGYIIQALLHEQIDKGNKQLEGIKRLLLLNEEYEMVIQQQDTLDKFNQCSRMYERVINAIDDLQLIE</sequence>
<dbReference type="AlphaFoldDB" id="A0AA86U2X5"/>
<organism evidence="3">
    <name type="scientific">Hexamita inflata</name>
    <dbReference type="NCBI Taxonomy" id="28002"/>
    <lineage>
        <taxon>Eukaryota</taxon>
        <taxon>Metamonada</taxon>
        <taxon>Diplomonadida</taxon>
        <taxon>Hexamitidae</taxon>
        <taxon>Hexamitinae</taxon>
        <taxon>Hexamita</taxon>
    </lineage>
</organism>
<gene>
    <name evidence="3" type="ORF">HINF_LOCUS16728</name>
    <name evidence="4" type="ORF">HINF_LOCUS19012</name>
</gene>
<evidence type="ECO:0000256" key="1">
    <source>
        <dbReference type="SAM" id="Coils"/>
    </source>
</evidence>
<feature type="region of interest" description="Disordered" evidence="2">
    <location>
        <begin position="108"/>
        <end position="127"/>
    </location>
</feature>
<proteinExistence type="predicted"/>
<name>A0AA86U2X5_9EUKA</name>
<evidence type="ECO:0000256" key="2">
    <source>
        <dbReference type="SAM" id="MobiDB-lite"/>
    </source>
</evidence>
<evidence type="ECO:0000313" key="3">
    <source>
        <dbReference type="EMBL" id="CAI9929083.1"/>
    </source>
</evidence>
<keyword evidence="5" id="KW-1185">Reference proteome</keyword>
<evidence type="ECO:0000313" key="5">
    <source>
        <dbReference type="Proteomes" id="UP001642409"/>
    </source>
</evidence>
<keyword evidence="1" id="KW-0175">Coiled coil</keyword>
<comment type="caution">
    <text evidence="3">The sequence shown here is derived from an EMBL/GenBank/DDBJ whole genome shotgun (WGS) entry which is preliminary data.</text>
</comment>
<feature type="coiled-coil region" evidence="1">
    <location>
        <begin position="147"/>
        <end position="174"/>
    </location>
</feature>
<dbReference type="EMBL" id="CATOUU010000424">
    <property type="protein sequence ID" value="CAI9929083.1"/>
    <property type="molecule type" value="Genomic_DNA"/>
</dbReference>
<feature type="coiled-coil region" evidence="1">
    <location>
        <begin position="40"/>
        <end position="67"/>
    </location>
</feature>
<dbReference type="Proteomes" id="UP001642409">
    <property type="component" value="Unassembled WGS sequence"/>
</dbReference>
<evidence type="ECO:0000313" key="4">
    <source>
        <dbReference type="EMBL" id="CAL6004699.1"/>
    </source>
</evidence>
<feature type="coiled-coil region" evidence="1">
    <location>
        <begin position="371"/>
        <end position="398"/>
    </location>
</feature>
<accession>A0AA86U2X5</accession>
<protein>
    <submittedName>
        <fullName evidence="3">Uncharacterized protein</fullName>
    </submittedName>
</protein>
<reference evidence="3" key="1">
    <citation type="submission" date="2023-06" db="EMBL/GenBank/DDBJ databases">
        <authorList>
            <person name="Kurt Z."/>
        </authorList>
    </citation>
    <scope>NUCLEOTIDE SEQUENCE</scope>
</reference>
<reference evidence="4 5" key="2">
    <citation type="submission" date="2024-07" db="EMBL/GenBank/DDBJ databases">
        <authorList>
            <person name="Akdeniz Z."/>
        </authorList>
    </citation>
    <scope>NUCLEOTIDE SEQUENCE [LARGE SCALE GENOMIC DNA]</scope>
</reference>